<evidence type="ECO:0000313" key="7">
    <source>
        <dbReference type="Proteomes" id="UP000831327"/>
    </source>
</evidence>
<keyword evidence="2" id="KW-0238">DNA-binding</keyword>
<keyword evidence="7" id="KW-1185">Reference proteome</keyword>
<proteinExistence type="predicted"/>
<dbReference type="SMART" id="SM00895">
    <property type="entry name" value="FCD"/>
    <property type="match status" value="1"/>
</dbReference>
<dbReference type="Proteomes" id="UP000831327">
    <property type="component" value="Chromosome"/>
</dbReference>
<keyword evidence="3" id="KW-0804">Transcription</keyword>
<accession>A0ABM7Y2C6</accession>
<dbReference type="InterPro" id="IPR036390">
    <property type="entry name" value="WH_DNA-bd_sf"/>
</dbReference>
<dbReference type="SUPFAM" id="SSF46785">
    <property type="entry name" value="Winged helix' DNA-binding domain"/>
    <property type="match status" value="1"/>
</dbReference>
<dbReference type="InterPro" id="IPR008920">
    <property type="entry name" value="TF_FadR/GntR_C"/>
</dbReference>
<evidence type="ECO:0000259" key="5">
    <source>
        <dbReference type="PROSITE" id="PS50949"/>
    </source>
</evidence>
<protein>
    <recommendedName>
        <fullName evidence="5">HTH gntR-type domain-containing protein</fullName>
    </recommendedName>
</protein>
<dbReference type="PROSITE" id="PS50949">
    <property type="entry name" value="HTH_GNTR"/>
    <property type="match status" value="1"/>
</dbReference>
<dbReference type="InterPro" id="IPR011711">
    <property type="entry name" value="GntR_C"/>
</dbReference>
<organism evidence="6 7">
    <name type="scientific">Roseomonas fluvialis</name>
    <dbReference type="NCBI Taxonomy" id="1750527"/>
    <lineage>
        <taxon>Bacteria</taxon>
        <taxon>Pseudomonadati</taxon>
        <taxon>Pseudomonadota</taxon>
        <taxon>Alphaproteobacteria</taxon>
        <taxon>Acetobacterales</taxon>
        <taxon>Roseomonadaceae</taxon>
        <taxon>Roseomonas</taxon>
    </lineage>
</organism>
<evidence type="ECO:0000313" key="6">
    <source>
        <dbReference type="EMBL" id="BDG71955.1"/>
    </source>
</evidence>
<dbReference type="PANTHER" id="PTHR43537:SF20">
    <property type="entry name" value="HTH-TYPE TRANSCRIPTIONAL REPRESSOR GLAR"/>
    <property type="match status" value="1"/>
</dbReference>
<keyword evidence="1" id="KW-0805">Transcription regulation</keyword>
<dbReference type="Gene3D" id="1.20.120.530">
    <property type="entry name" value="GntR ligand-binding domain-like"/>
    <property type="match status" value="1"/>
</dbReference>
<dbReference type="InterPro" id="IPR000524">
    <property type="entry name" value="Tscrpt_reg_HTH_GntR"/>
</dbReference>
<evidence type="ECO:0000256" key="3">
    <source>
        <dbReference type="ARBA" id="ARBA00023163"/>
    </source>
</evidence>
<dbReference type="SUPFAM" id="SSF48008">
    <property type="entry name" value="GntR ligand-binding domain-like"/>
    <property type="match status" value="1"/>
</dbReference>
<evidence type="ECO:0000256" key="4">
    <source>
        <dbReference type="SAM" id="MobiDB-lite"/>
    </source>
</evidence>
<dbReference type="EMBL" id="AP025637">
    <property type="protein sequence ID" value="BDG71955.1"/>
    <property type="molecule type" value="Genomic_DNA"/>
</dbReference>
<dbReference type="CDD" id="cd07377">
    <property type="entry name" value="WHTH_GntR"/>
    <property type="match status" value="1"/>
</dbReference>
<name>A0ABM7Y2C6_9PROT</name>
<sequence>MARRRSTSSTAGVTSGSGPLSKVNVTDGAAAGRMGTCVDAASFTDKMGRSSDFVGVAVARRLPHLPPAMTALPGIAGSPDTQATAAYRRLRAEILEGRLAPGQRLKVQDLAALCGAGPTPVREALAQLAAEGLARRIEQRGFRVADADPAGFAGLIRSRCIAESAALREAIAQGDAAWEDAVAAAERRLSRLPRSLDPARYVTNPAWEAAHRGFHQALLAACGAAPLLRFCDRLREEAERYRAIANAIAWPGRDVAAEHAAIAEAALDRDADRAAALLADHLGATGDFVRLALERRVAAPTSRRIAAA</sequence>
<dbReference type="Pfam" id="PF00392">
    <property type="entry name" value="GntR"/>
    <property type="match status" value="1"/>
</dbReference>
<feature type="region of interest" description="Disordered" evidence="4">
    <location>
        <begin position="1"/>
        <end position="24"/>
    </location>
</feature>
<dbReference type="InterPro" id="IPR036388">
    <property type="entry name" value="WH-like_DNA-bd_sf"/>
</dbReference>
<feature type="domain" description="HTH gntR-type" evidence="5">
    <location>
        <begin position="80"/>
        <end position="147"/>
    </location>
</feature>
<dbReference type="Gene3D" id="1.10.10.10">
    <property type="entry name" value="Winged helix-like DNA-binding domain superfamily/Winged helix DNA-binding domain"/>
    <property type="match status" value="1"/>
</dbReference>
<dbReference type="Pfam" id="PF07729">
    <property type="entry name" value="FCD"/>
    <property type="match status" value="1"/>
</dbReference>
<gene>
    <name evidence="6" type="ORF">Rmf_18840</name>
</gene>
<evidence type="ECO:0000256" key="2">
    <source>
        <dbReference type="ARBA" id="ARBA00023125"/>
    </source>
</evidence>
<dbReference type="PANTHER" id="PTHR43537">
    <property type="entry name" value="TRANSCRIPTIONAL REGULATOR, GNTR FAMILY"/>
    <property type="match status" value="1"/>
</dbReference>
<feature type="compositionally biased region" description="Low complexity" evidence="4">
    <location>
        <begin position="7"/>
        <end position="18"/>
    </location>
</feature>
<reference evidence="6 7" key="1">
    <citation type="journal article" date="2016" name="Microbes Environ.">
        <title>Phylogenetically diverse aerobic anoxygenic phototrophic bacteria isolated from epilithic biofilms in Tama river, Japan.</title>
        <authorList>
            <person name="Hirose S."/>
            <person name="Matsuura K."/>
            <person name="Haruta S."/>
        </authorList>
    </citation>
    <scope>NUCLEOTIDE SEQUENCE [LARGE SCALE GENOMIC DNA]</scope>
    <source>
        <strain evidence="6 7">S08</strain>
    </source>
</reference>
<dbReference type="SMART" id="SM00345">
    <property type="entry name" value="HTH_GNTR"/>
    <property type="match status" value="1"/>
</dbReference>
<evidence type="ECO:0000256" key="1">
    <source>
        <dbReference type="ARBA" id="ARBA00023015"/>
    </source>
</evidence>